<dbReference type="EMBL" id="BX842649">
    <property type="protein sequence ID" value="CAE79103.1"/>
    <property type="molecule type" value="Genomic_DNA"/>
</dbReference>
<evidence type="ECO:0000256" key="4">
    <source>
        <dbReference type="ARBA" id="ARBA00012239"/>
    </source>
</evidence>
<evidence type="ECO:0000256" key="6">
    <source>
        <dbReference type="ARBA" id="ARBA00022723"/>
    </source>
</evidence>
<dbReference type="Gene3D" id="3.40.640.10">
    <property type="entry name" value="Type I PLP-dependent aspartate aminotransferase-like (Major domain)"/>
    <property type="match status" value="1"/>
</dbReference>
<evidence type="ECO:0000256" key="7">
    <source>
        <dbReference type="ARBA" id="ARBA00022898"/>
    </source>
</evidence>
<evidence type="ECO:0000256" key="9">
    <source>
        <dbReference type="ARBA" id="ARBA00023014"/>
    </source>
</evidence>
<dbReference type="Proteomes" id="UP000008080">
    <property type="component" value="Chromosome"/>
</dbReference>
<organism evidence="13 14">
    <name type="scientific">Bdellovibrio bacteriovorus (strain ATCC 15356 / DSM 50701 / NCIMB 9529 / HD100)</name>
    <dbReference type="NCBI Taxonomy" id="264462"/>
    <lineage>
        <taxon>Bacteria</taxon>
        <taxon>Pseudomonadati</taxon>
        <taxon>Bdellovibrionota</taxon>
        <taxon>Bdellovibrionia</taxon>
        <taxon>Bdellovibrionales</taxon>
        <taxon>Pseudobdellovibrionaceae</taxon>
        <taxon>Bdellovibrio</taxon>
    </lineage>
</organism>
<dbReference type="EC" id="2.8.1.7" evidence="4"/>
<keyword evidence="14" id="KW-1185">Reference proteome</keyword>
<keyword evidence="9" id="KW-0411">Iron-sulfur</keyword>
<evidence type="ECO:0000259" key="12">
    <source>
        <dbReference type="Pfam" id="PF00266"/>
    </source>
</evidence>
<dbReference type="InterPro" id="IPR016454">
    <property type="entry name" value="Cysteine_dSase"/>
</dbReference>
<keyword evidence="6" id="KW-0479">Metal-binding</keyword>
<evidence type="ECO:0000256" key="8">
    <source>
        <dbReference type="ARBA" id="ARBA00023004"/>
    </source>
</evidence>
<dbReference type="InterPro" id="IPR020578">
    <property type="entry name" value="Aminotrans_V_PyrdxlP_BS"/>
</dbReference>
<evidence type="ECO:0000256" key="1">
    <source>
        <dbReference type="ARBA" id="ARBA00001933"/>
    </source>
</evidence>
<comment type="similarity">
    <text evidence="3">Belongs to the class-V pyridoxal-phosphate-dependent aminotransferase family. NifS/IscS subfamily.</text>
</comment>
<keyword evidence="5 13" id="KW-0808">Transferase</keyword>
<dbReference type="Pfam" id="PF00266">
    <property type="entry name" value="Aminotran_5"/>
    <property type="match status" value="1"/>
</dbReference>
<name>Q6MNP8_BDEBA</name>
<dbReference type="KEGG" id="bba:Bd1194"/>
<dbReference type="GO" id="GO:0016829">
    <property type="term" value="F:lyase activity"/>
    <property type="evidence" value="ECO:0007669"/>
    <property type="project" value="UniProtKB-KW"/>
</dbReference>
<evidence type="ECO:0000256" key="2">
    <source>
        <dbReference type="ARBA" id="ARBA00003120"/>
    </source>
</evidence>
<keyword evidence="13" id="KW-0456">Lyase</keyword>
<keyword evidence="7" id="KW-0663">Pyridoxal phosphate</keyword>
<proteinExistence type="inferred from homology"/>
<comment type="cofactor">
    <cofactor evidence="1 11">
        <name>pyridoxal 5'-phosphate</name>
        <dbReference type="ChEBI" id="CHEBI:597326"/>
    </cofactor>
</comment>
<dbReference type="PANTHER" id="PTHR11601:SF34">
    <property type="entry name" value="CYSTEINE DESULFURASE"/>
    <property type="match status" value="1"/>
</dbReference>
<dbReference type="Gene3D" id="1.10.260.50">
    <property type="match status" value="1"/>
</dbReference>
<evidence type="ECO:0000313" key="13">
    <source>
        <dbReference type="EMBL" id="CAE79103.1"/>
    </source>
</evidence>
<dbReference type="GeneID" id="93012231"/>
<protein>
    <recommendedName>
        <fullName evidence="4">cysteine desulfurase</fullName>
        <ecNumber evidence="4">2.8.1.7</ecNumber>
    </recommendedName>
</protein>
<keyword evidence="13" id="KW-0032">Aminotransferase</keyword>
<dbReference type="GO" id="GO:0046872">
    <property type="term" value="F:metal ion binding"/>
    <property type="evidence" value="ECO:0007669"/>
    <property type="project" value="UniProtKB-KW"/>
</dbReference>
<dbReference type="Gene3D" id="3.90.1150.10">
    <property type="entry name" value="Aspartate Aminotransferase, domain 1"/>
    <property type="match status" value="1"/>
</dbReference>
<comment type="catalytic activity">
    <reaction evidence="10">
        <text>(sulfur carrier)-H + L-cysteine = (sulfur carrier)-SH + L-alanine</text>
        <dbReference type="Rhea" id="RHEA:43892"/>
        <dbReference type="Rhea" id="RHEA-COMP:14737"/>
        <dbReference type="Rhea" id="RHEA-COMP:14739"/>
        <dbReference type="ChEBI" id="CHEBI:29917"/>
        <dbReference type="ChEBI" id="CHEBI:35235"/>
        <dbReference type="ChEBI" id="CHEBI:57972"/>
        <dbReference type="ChEBI" id="CHEBI:64428"/>
        <dbReference type="EC" id="2.8.1.7"/>
    </reaction>
</comment>
<dbReference type="InterPro" id="IPR015421">
    <property type="entry name" value="PyrdxlP-dep_Trfase_major"/>
</dbReference>
<keyword evidence="8" id="KW-0408">Iron</keyword>
<sequence length="397" mass="43308">METSTERPMGKTLQQDTGIYLDYNATTPVDPRVYSTMEPYFKEFFGNPASAGHHWGWIAENAVAKARTQVASFIGCKSMEVTFTGGATESNNWVIFGLISKLREENPEAPIHFITSNIEHSSIMKGMAAAQKMGVEVDFLPVNKFGVVELEAVKAAIKPHTKLMSFIWVNNEIGSINPIPEIAALCKEKQIYLHTDATQAVGKIPVNVTEMGIDLMSFSGHKIYGPKGVGALYIRGKDPKVQLNPLIYGGGQERGLRSGTVNVPAVVGFGTACELCQQNFTAEVQHMKDLRDFLWSELQQNIPGVKLNGHPTDRSPANLNITLPGIKTEQILPRLQKLGVSTGSACGTGAMVVSHVLKGLGLSTEEVQCSLRLSLGRWTTQDELSRAAQILKQAIQK</sequence>
<dbReference type="InterPro" id="IPR000192">
    <property type="entry name" value="Aminotrans_V_dom"/>
</dbReference>
<evidence type="ECO:0000256" key="5">
    <source>
        <dbReference type="ARBA" id="ARBA00022679"/>
    </source>
</evidence>
<dbReference type="RefSeq" id="WP_011163705.1">
    <property type="nucleotide sequence ID" value="NC_005363.1"/>
</dbReference>
<dbReference type="GO" id="GO:0031071">
    <property type="term" value="F:cysteine desulfurase activity"/>
    <property type="evidence" value="ECO:0007669"/>
    <property type="project" value="UniProtKB-EC"/>
</dbReference>
<dbReference type="GO" id="GO:0008483">
    <property type="term" value="F:transaminase activity"/>
    <property type="evidence" value="ECO:0007669"/>
    <property type="project" value="UniProtKB-KW"/>
</dbReference>
<dbReference type="PANTHER" id="PTHR11601">
    <property type="entry name" value="CYSTEINE DESULFURYLASE FAMILY MEMBER"/>
    <property type="match status" value="1"/>
</dbReference>
<comment type="function">
    <text evidence="2">Catalyzes the removal of elemental sulfur atoms from cysteine to produce alanine. Seems to participate in the biosynthesis of the nitrogenase metalloclusters by providing the inorganic sulfur required for the Fe-S core formation.</text>
</comment>
<accession>Q6MNP8</accession>
<evidence type="ECO:0000313" key="14">
    <source>
        <dbReference type="Proteomes" id="UP000008080"/>
    </source>
</evidence>
<dbReference type="InterPro" id="IPR015424">
    <property type="entry name" value="PyrdxlP-dep_Trfase"/>
</dbReference>
<dbReference type="eggNOG" id="COG1104">
    <property type="taxonomic scope" value="Bacteria"/>
</dbReference>
<evidence type="ECO:0000256" key="3">
    <source>
        <dbReference type="ARBA" id="ARBA00006490"/>
    </source>
</evidence>
<dbReference type="GO" id="GO:0051536">
    <property type="term" value="F:iron-sulfur cluster binding"/>
    <property type="evidence" value="ECO:0007669"/>
    <property type="project" value="UniProtKB-KW"/>
</dbReference>
<dbReference type="STRING" id="264462.Bd1194"/>
<dbReference type="AlphaFoldDB" id="Q6MNP8"/>
<dbReference type="PROSITE" id="PS00595">
    <property type="entry name" value="AA_TRANSFER_CLASS_5"/>
    <property type="match status" value="1"/>
</dbReference>
<evidence type="ECO:0000256" key="10">
    <source>
        <dbReference type="ARBA" id="ARBA00050776"/>
    </source>
</evidence>
<dbReference type="FunFam" id="3.40.640.10:FF:000084">
    <property type="entry name" value="IscS-like cysteine desulfurase"/>
    <property type="match status" value="1"/>
</dbReference>
<dbReference type="HOGENOM" id="CLU_003433_0_0_7"/>
<feature type="domain" description="Aminotransferase class V" evidence="12">
    <location>
        <begin position="19"/>
        <end position="385"/>
    </location>
</feature>
<dbReference type="SUPFAM" id="SSF53383">
    <property type="entry name" value="PLP-dependent transferases"/>
    <property type="match status" value="1"/>
</dbReference>
<evidence type="ECO:0000256" key="11">
    <source>
        <dbReference type="RuleBase" id="RU004504"/>
    </source>
</evidence>
<dbReference type="InterPro" id="IPR015422">
    <property type="entry name" value="PyrdxlP-dep_Trfase_small"/>
</dbReference>
<gene>
    <name evidence="13" type="primary">spl1</name>
    <name evidence="13" type="ordered locus">Bd1194</name>
</gene>
<dbReference type="PIRSF" id="PIRSF005572">
    <property type="entry name" value="NifS"/>
    <property type="match status" value="1"/>
</dbReference>
<reference evidence="13 14" key="1">
    <citation type="journal article" date="2004" name="Science">
        <title>A predator unmasked: life cycle of Bdellovibrio bacteriovorus from a genomic perspective.</title>
        <authorList>
            <person name="Rendulic S."/>
            <person name="Jagtap P."/>
            <person name="Rosinus A."/>
            <person name="Eppinger M."/>
            <person name="Baar C."/>
            <person name="Lanz C."/>
            <person name="Keller H."/>
            <person name="Lambert C."/>
            <person name="Evans K.J."/>
            <person name="Goesmann A."/>
            <person name="Meyer F."/>
            <person name="Sockett R.E."/>
            <person name="Schuster S.C."/>
        </authorList>
    </citation>
    <scope>NUCLEOTIDE SEQUENCE [LARGE SCALE GENOMIC DNA]</scope>
    <source>
        <strain evidence="14">ATCC 15356 / DSM 50701 / NCIMB 9529 / HD100</strain>
    </source>
</reference>